<dbReference type="InterPro" id="IPR005490">
    <property type="entry name" value="LD_TPept_cat_dom"/>
</dbReference>
<dbReference type="Pfam" id="PF01471">
    <property type="entry name" value="PG_binding_1"/>
    <property type="match status" value="1"/>
</dbReference>
<evidence type="ECO:0000256" key="2">
    <source>
        <dbReference type="ARBA" id="ARBA00005992"/>
    </source>
</evidence>
<dbReference type="InterPro" id="IPR045380">
    <property type="entry name" value="LD_TPept_scaffold_dom"/>
</dbReference>
<evidence type="ECO:0000313" key="12">
    <source>
        <dbReference type="Proteomes" id="UP001589755"/>
    </source>
</evidence>
<keyword evidence="4 7" id="KW-0133">Cell shape</keyword>
<evidence type="ECO:0000256" key="3">
    <source>
        <dbReference type="ARBA" id="ARBA00022679"/>
    </source>
</evidence>
<keyword evidence="5 7" id="KW-0573">Peptidoglycan synthesis</keyword>
<dbReference type="Proteomes" id="UP001589755">
    <property type="component" value="Unassembled WGS sequence"/>
</dbReference>
<dbReference type="PANTHER" id="PTHR41533">
    <property type="entry name" value="L,D-TRANSPEPTIDASE HI_1667-RELATED"/>
    <property type="match status" value="1"/>
</dbReference>
<name>A0ABV6DAF8_9HYPH</name>
<evidence type="ECO:0000256" key="8">
    <source>
        <dbReference type="SAM" id="MobiDB-lite"/>
    </source>
</evidence>
<dbReference type="CDD" id="cd16913">
    <property type="entry name" value="YkuD_like"/>
    <property type="match status" value="1"/>
</dbReference>
<dbReference type="InterPro" id="IPR002477">
    <property type="entry name" value="Peptidoglycan-bd-like"/>
</dbReference>
<dbReference type="RefSeq" id="WP_261522354.1">
    <property type="nucleotide sequence ID" value="NZ_JAODNW010000025.1"/>
</dbReference>
<keyword evidence="9" id="KW-0732">Signal</keyword>
<evidence type="ECO:0000256" key="5">
    <source>
        <dbReference type="ARBA" id="ARBA00022984"/>
    </source>
</evidence>
<dbReference type="Pfam" id="PF20142">
    <property type="entry name" value="Scaffold"/>
    <property type="match status" value="1"/>
</dbReference>
<dbReference type="InterPro" id="IPR038063">
    <property type="entry name" value="Transpep_catalytic_dom"/>
</dbReference>
<comment type="caution">
    <text evidence="11">The sequence shown here is derived from an EMBL/GenBank/DDBJ whole genome shotgun (WGS) entry which is preliminary data.</text>
</comment>
<dbReference type="Pfam" id="PF03734">
    <property type="entry name" value="YkuD"/>
    <property type="match status" value="1"/>
</dbReference>
<evidence type="ECO:0000256" key="4">
    <source>
        <dbReference type="ARBA" id="ARBA00022960"/>
    </source>
</evidence>
<reference evidence="11 12" key="1">
    <citation type="submission" date="2024-09" db="EMBL/GenBank/DDBJ databases">
        <authorList>
            <person name="Sun Q."/>
            <person name="Mori K."/>
        </authorList>
    </citation>
    <scope>NUCLEOTIDE SEQUENCE [LARGE SCALE GENOMIC DNA]</scope>
    <source>
        <strain evidence="11 12">CCM 8543</strain>
    </source>
</reference>
<evidence type="ECO:0000259" key="10">
    <source>
        <dbReference type="PROSITE" id="PS52029"/>
    </source>
</evidence>
<feature type="signal peptide" evidence="9">
    <location>
        <begin position="1"/>
        <end position="24"/>
    </location>
</feature>
<comment type="similarity">
    <text evidence="2">Belongs to the YkuD family.</text>
</comment>
<comment type="pathway">
    <text evidence="1 7">Cell wall biogenesis; peptidoglycan biosynthesis.</text>
</comment>
<evidence type="ECO:0000256" key="1">
    <source>
        <dbReference type="ARBA" id="ARBA00004752"/>
    </source>
</evidence>
<keyword evidence="6 7" id="KW-0961">Cell wall biogenesis/degradation</keyword>
<proteinExistence type="inferred from homology"/>
<dbReference type="PANTHER" id="PTHR41533:SF2">
    <property type="entry name" value="BLR7131 PROTEIN"/>
    <property type="match status" value="1"/>
</dbReference>
<dbReference type="InterPro" id="IPR052905">
    <property type="entry name" value="LD-transpeptidase_YkuD-like"/>
</dbReference>
<evidence type="ECO:0000256" key="7">
    <source>
        <dbReference type="PROSITE-ProRule" id="PRU01373"/>
    </source>
</evidence>
<feature type="chain" id="PRO_5047027246" evidence="9">
    <location>
        <begin position="25"/>
        <end position="627"/>
    </location>
</feature>
<feature type="active site" description="Proton donor/acceptor" evidence="7">
    <location>
        <position position="524"/>
    </location>
</feature>
<feature type="active site" description="Nucleophile" evidence="7">
    <location>
        <position position="543"/>
    </location>
</feature>
<dbReference type="PROSITE" id="PS52029">
    <property type="entry name" value="LD_TPASE"/>
    <property type="match status" value="1"/>
</dbReference>
<dbReference type="EMBL" id="JBHLXD010000025">
    <property type="protein sequence ID" value="MFC0209621.1"/>
    <property type="molecule type" value="Genomic_DNA"/>
</dbReference>
<keyword evidence="3" id="KW-0808">Transferase</keyword>
<protein>
    <submittedName>
        <fullName evidence="11">Murein L,D-transpeptidase</fullName>
    </submittedName>
</protein>
<feature type="region of interest" description="Disordered" evidence="8">
    <location>
        <begin position="48"/>
        <end position="77"/>
    </location>
</feature>
<gene>
    <name evidence="11" type="ORF">ACFFJ2_14535</name>
</gene>
<organism evidence="11 12">
    <name type="scientific">Chelativorans intermedius</name>
    <dbReference type="NCBI Taxonomy" id="515947"/>
    <lineage>
        <taxon>Bacteria</taxon>
        <taxon>Pseudomonadati</taxon>
        <taxon>Pseudomonadota</taxon>
        <taxon>Alphaproteobacteria</taxon>
        <taxon>Hyphomicrobiales</taxon>
        <taxon>Phyllobacteriaceae</taxon>
        <taxon>Chelativorans</taxon>
    </lineage>
</organism>
<evidence type="ECO:0000256" key="9">
    <source>
        <dbReference type="SAM" id="SignalP"/>
    </source>
</evidence>
<dbReference type="Gene3D" id="2.40.440.10">
    <property type="entry name" value="L,D-transpeptidase catalytic domain-like"/>
    <property type="match status" value="1"/>
</dbReference>
<sequence length="627" mass="69661">MTISFGKRSGLSVLALAVAMGATAAPANAERYLFDILFGNGGDRQRIYRPGPDVPASRQQQGEARRRDEEAPRKPLPKVSAPSFYTYRAEALTKVDFAALAAALEGRAGSASFRAALGELEGFDLSAEKEIAAALLDHYTRQPEFVWIDDKGPNERARAVLEVLNDAASHGLSEADYAVSLPPAAGAPDEPQKYRRAAMQFEMTLSARALRYARDARLGRVDPNKLSGYHDLPAKPLEEARVLDILSRTAKPDAYLLSLQPRNALYARLREELRALRESPEKEIVVDPKTFVRPGDSHPEFPKILRIIERDADDDFRAEHGALLLAHAGSETYARELVPVIKAAQKRHDLNPDGIVGRQTVGALAGESKQARIEKVLLAMERLRWLPSYLGSTRVMINAASFTASFIENGEEKLSMRTVVGRPSNQTSFFYDEIEYVEFNPYWGVPRSILVNEKLPRLRRDPGYLDRAGYEVFNSRGQRVSSTSVDWGRYGSNIPFSVRQKPGPQNALGELKIMFPNRHSIYMHDTPARQLFARDTRAYSHGCVRLENPRAMAAAVLRTSEDEVAGEIAKGRNGRRNVPQKIPVYVGYFTAWPEASGAVGYHPDTYGRDERLKKALASVEETRAPGS</sequence>
<evidence type="ECO:0000256" key="6">
    <source>
        <dbReference type="ARBA" id="ARBA00023316"/>
    </source>
</evidence>
<dbReference type="SUPFAM" id="SSF141523">
    <property type="entry name" value="L,D-transpeptidase catalytic domain-like"/>
    <property type="match status" value="1"/>
</dbReference>
<feature type="domain" description="L,D-TPase catalytic" evidence="10">
    <location>
        <begin position="393"/>
        <end position="567"/>
    </location>
</feature>
<keyword evidence="12" id="KW-1185">Reference proteome</keyword>
<accession>A0ABV6DAF8</accession>
<evidence type="ECO:0000313" key="11">
    <source>
        <dbReference type="EMBL" id="MFC0209621.1"/>
    </source>
</evidence>
<feature type="compositionally biased region" description="Basic and acidic residues" evidence="8">
    <location>
        <begin position="63"/>
        <end position="73"/>
    </location>
</feature>